<feature type="transmembrane region" description="Helical" evidence="7">
    <location>
        <begin position="131"/>
        <end position="151"/>
    </location>
</feature>
<feature type="transmembrane region" description="Helical" evidence="7">
    <location>
        <begin position="31"/>
        <end position="49"/>
    </location>
</feature>
<evidence type="ECO:0000313" key="9">
    <source>
        <dbReference type="EMBL" id="SKA76127.1"/>
    </source>
</evidence>
<dbReference type="GO" id="GO:0005886">
    <property type="term" value="C:plasma membrane"/>
    <property type="evidence" value="ECO:0007669"/>
    <property type="project" value="UniProtKB-SubCell"/>
</dbReference>
<evidence type="ECO:0000259" key="8">
    <source>
        <dbReference type="PROSITE" id="PS50928"/>
    </source>
</evidence>
<dbReference type="Proteomes" id="UP000190105">
    <property type="component" value="Unassembled WGS sequence"/>
</dbReference>
<accession>A0A1T4WG03</accession>
<keyword evidence="6 7" id="KW-0472">Membrane</keyword>
<reference evidence="10" key="1">
    <citation type="submission" date="2017-02" db="EMBL/GenBank/DDBJ databases">
        <authorList>
            <person name="Varghese N."/>
            <person name="Submissions S."/>
        </authorList>
    </citation>
    <scope>NUCLEOTIDE SEQUENCE [LARGE SCALE GENOMIC DNA]</scope>
    <source>
        <strain evidence="10">USBA 833</strain>
    </source>
</reference>
<comment type="subcellular location">
    <subcellularLocation>
        <location evidence="1 7">Cell membrane</location>
        <topology evidence="1 7">Multi-pass membrane protein</topology>
    </subcellularLocation>
</comment>
<evidence type="ECO:0000256" key="3">
    <source>
        <dbReference type="ARBA" id="ARBA00022475"/>
    </source>
</evidence>
<protein>
    <submittedName>
        <fullName evidence="9">Putative aldouronate transport system permease protein</fullName>
    </submittedName>
</protein>
<evidence type="ECO:0000313" key="10">
    <source>
        <dbReference type="Proteomes" id="UP000190105"/>
    </source>
</evidence>
<feature type="transmembrane region" description="Helical" evidence="7">
    <location>
        <begin position="95"/>
        <end position="119"/>
    </location>
</feature>
<dbReference type="InterPro" id="IPR035906">
    <property type="entry name" value="MetI-like_sf"/>
</dbReference>
<dbReference type="InterPro" id="IPR000515">
    <property type="entry name" value="MetI-like"/>
</dbReference>
<organism evidence="9 10">
    <name type="scientific">Caloramator quimbayensis</name>
    <dbReference type="NCBI Taxonomy" id="1147123"/>
    <lineage>
        <taxon>Bacteria</taxon>
        <taxon>Bacillati</taxon>
        <taxon>Bacillota</taxon>
        <taxon>Clostridia</taxon>
        <taxon>Eubacteriales</taxon>
        <taxon>Clostridiaceae</taxon>
        <taxon>Caloramator</taxon>
    </lineage>
</organism>
<dbReference type="GO" id="GO:0055085">
    <property type="term" value="P:transmembrane transport"/>
    <property type="evidence" value="ECO:0007669"/>
    <property type="project" value="InterPro"/>
</dbReference>
<evidence type="ECO:0000256" key="4">
    <source>
        <dbReference type="ARBA" id="ARBA00022692"/>
    </source>
</evidence>
<name>A0A1T4WG03_9CLOT</name>
<evidence type="ECO:0000256" key="2">
    <source>
        <dbReference type="ARBA" id="ARBA00022448"/>
    </source>
</evidence>
<feature type="domain" description="ABC transmembrane type-1" evidence="8">
    <location>
        <begin position="91"/>
        <end position="307"/>
    </location>
</feature>
<dbReference type="STRING" id="1147123.SAMN05443428_101144"/>
<feature type="transmembrane region" description="Helical" evidence="7">
    <location>
        <begin position="227"/>
        <end position="250"/>
    </location>
</feature>
<dbReference type="PROSITE" id="PS50928">
    <property type="entry name" value="ABC_TM1"/>
    <property type="match status" value="1"/>
</dbReference>
<feature type="transmembrane region" description="Helical" evidence="7">
    <location>
        <begin position="189"/>
        <end position="207"/>
    </location>
</feature>
<evidence type="ECO:0000256" key="7">
    <source>
        <dbReference type="RuleBase" id="RU363032"/>
    </source>
</evidence>
<dbReference type="RefSeq" id="WP_078695178.1">
    <property type="nucleotide sequence ID" value="NZ_FUYH01000001.1"/>
</dbReference>
<dbReference type="SUPFAM" id="SSF161098">
    <property type="entry name" value="MetI-like"/>
    <property type="match status" value="1"/>
</dbReference>
<dbReference type="PANTHER" id="PTHR43227">
    <property type="entry name" value="BLL4140 PROTEIN"/>
    <property type="match status" value="1"/>
</dbReference>
<dbReference type="Pfam" id="PF00528">
    <property type="entry name" value="BPD_transp_1"/>
    <property type="match status" value="1"/>
</dbReference>
<keyword evidence="10" id="KW-1185">Reference proteome</keyword>
<dbReference type="Gene3D" id="1.10.3720.10">
    <property type="entry name" value="MetI-like"/>
    <property type="match status" value="1"/>
</dbReference>
<dbReference type="PANTHER" id="PTHR43227:SF11">
    <property type="entry name" value="BLL4140 PROTEIN"/>
    <property type="match status" value="1"/>
</dbReference>
<dbReference type="InterPro" id="IPR050809">
    <property type="entry name" value="UgpAE/MalFG_permease"/>
</dbReference>
<evidence type="ECO:0000256" key="5">
    <source>
        <dbReference type="ARBA" id="ARBA00022989"/>
    </source>
</evidence>
<proteinExistence type="inferred from homology"/>
<dbReference type="CDD" id="cd06261">
    <property type="entry name" value="TM_PBP2"/>
    <property type="match status" value="1"/>
</dbReference>
<keyword evidence="5 7" id="KW-1133">Transmembrane helix</keyword>
<keyword evidence="3" id="KW-1003">Cell membrane</keyword>
<gene>
    <name evidence="9" type="ORF">SAMN05443428_101144</name>
</gene>
<keyword evidence="2 7" id="KW-0813">Transport</keyword>
<feature type="transmembrane region" description="Helical" evidence="7">
    <location>
        <begin position="284"/>
        <end position="306"/>
    </location>
</feature>
<dbReference type="AlphaFoldDB" id="A0A1T4WG03"/>
<evidence type="ECO:0000256" key="6">
    <source>
        <dbReference type="ARBA" id="ARBA00023136"/>
    </source>
</evidence>
<evidence type="ECO:0000256" key="1">
    <source>
        <dbReference type="ARBA" id="ARBA00004651"/>
    </source>
</evidence>
<dbReference type="OrthoDB" id="384651at2"/>
<comment type="similarity">
    <text evidence="7">Belongs to the binding-protein-dependent transport system permease family.</text>
</comment>
<sequence>MSEVNVLMNKKIVKKKNTSKKIWANICKYKYLYLLILPGFIHLLVFRYATMYGSIIAFKDYNMFKGIFESPWVGFKNFQDLFNTPKFPLVMKNTLIISLLKMIFGFPAPIILALLLNELKNLKFKKVTQTVVYLPHFISWVVFAGIIRAFLNPVDGFINEIIKVFTGGVPYDFLGSKSTFRSLLVVTDIYKGIGWGTIIYMAALAGVDPELYEAATIDGANLFQRMFYITLPSIKPVIMTLFILGLGGILNAGFEQIFLLYNDMVLPVADIIDTYIYRKGIKEAAYSLGAAAGMFKSVIALILVIITNKIANKIGEEGVW</sequence>
<dbReference type="EMBL" id="FUYH01000001">
    <property type="protein sequence ID" value="SKA76127.1"/>
    <property type="molecule type" value="Genomic_DNA"/>
</dbReference>
<keyword evidence="4 7" id="KW-0812">Transmembrane</keyword>